<comment type="caution">
    <text evidence="1">The sequence shown here is derived from an EMBL/GenBank/DDBJ whole genome shotgun (WGS) entry which is preliminary data.</text>
</comment>
<accession>A0AAN9PXN7</accession>
<name>A0AAN9PXN7_CANGL</name>
<reference evidence="1 2" key="1">
    <citation type="submission" date="2024-01" db="EMBL/GenBank/DDBJ databases">
        <title>The genomes of 5 underutilized Papilionoideae crops provide insights into root nodulation and disease resistanc.</title>
        <authorList>
            <person name="Jiang F."/>
        </authorList>
    </citation>
    <scope>NUCLEOTIDE SEQUENCE [LARGE SCALE GENOMIC DNA]</scope>
    <source>
        <strain evidence="1">LVBAO_FW01</strain>
        <tissue evidence="1">Leaves</tissue>
    </source>
</reference>
<dbReference type="AlphaFoldDB" id="A0AAN9PXN7"/>
<organism evidence="1 2">
    <name type="scientific">Canavalia gladiata</name>
    <name type="common">Sword bean</name>
    <name type="synonym">Dolichos gladiatus</name>
    <dbReference type="NCBI Taxonomy" id="3824"/>
    <lineage>
        <taxon>Eukaryota</taxon>
        <taxon>Viridiplantae</taxon>
        <taxon>Streptophyta</taxon>
        <taxon>Embryophyta</taxon>
        <taxon>Tracheophyta</taxon>
        <taxon>Spermatophyta</taxon>
        <taxon>Magnoliopsida</taxon>
        <taxon>eudicotyledons</taxon>
        <taxon>Gunneridae</taxon>
        <taxon>Pentapetalae</taxon>
        <taxon>rosids</taxon>
        <taxon>fabids</taxon>
        <taxon>Fabales</taxon>
        <taxon>Fabaceae</taxon>
        <taxon>Papilionoideae</taxon>
        <taxon>50 kb inversion clade</taxon>
        <taxon>NPAAA clade</taxon>
        <taxon>indigoferoid/millettioid clade</taxon>
        <taxon>Phaseoleae</taxon>
        <taxon>Canavalia</taxon>
    </lineage>
</organism>
<evidence type="ECO:0000313" key="2">
    <source>
        <dbReference type="Proteomes" id="UP001367508"/>
    </source>
</evidence>
<protein>
    <submittedName>
        <fullName evidence="1">Uncharacterized protein</fullName>
    </submittedName>
</protein>
<gene>
    <name evidence="1" type="ORF">VNO77_33384</name>
</gene>
<proteinExistence type="predicted"/>
<keyword evidence="2" id="KW-1185">Reference proteome</keyword>
<evidence type="ECO:0000313" key="1">
    <source>
        <dbReference type="EMBL" id="KAK7314856.1"/>
    </source>
</evidence>
<dbReference type="Proteomes" id="UP001367508">
    <property type="component" value="Unassembled WGS sequence"/>
</dbReference>
<sequence>MNVTINLSAKYCLRVANLFQDTTLPPLLRHPKKRQLIHRGITNSVTQSALRETQTSLTYDRRESPIIKTAEIGIIQITSF</sequence>
<dbReference type="EMBL" id="JAYMYQ010000008">
    <property type="protein sequence ID" value="KAK7314856.1"/>
    <property type="molecule type" value="Genomic_DNA"/>
</dbReference>